<proteinExistence type="predicted"/>
<evidence type="ECO:0008006" key="3">
    <source>
        <dbReference type="Google" id="ProtNLM"/>
    </source>
</evidence>
<evidence type="ECO:0000313" key="2">
    <source>
        <dbReference type="Proteomes" id="UP000195043"/>
    </source>
</evidence>
<dbReference type="EMBL" id="NGKU01000001">
    <property type="protein sequence ID" value="OTN76567.1"/>
    <property type="molecule type" value="Genomic_DNA"/>
</dbReference>
<comment type="caution">
    <text evidence="1">The sequence shown here is derived from an EMBL/GenBank/DDBJ whole genome shotgun (WGS) entry which is preliminary data.</text>
</comment>
<organism evidence="1 2">
    <name type="scientific">Candidatus Enterococcus testudinis</name>
    <dbReference type="NCBI Taxonomy" id="1834191"/>
    <lineage>
        <taxon>Bacteria</taxon>
        <taxon>Bacillati</taxon>
        <taxon>Bacillota</taxon>
        <taxon>Bacilli</taxon>
        <taxon>Lactobacillales</taxon>
        <taxon>Enterococcaceae</taxon>
        <taxon>Enterococcus</taxon>
    </lineage>
</organism>
<dbReference type="AlphaFoldDB" id="A0A242A699"/>
<dbReference type="RefSeq" id="WP_086274508.1">
    <property type="nucleotide sequence ID" value="NZ_NGKU01000001.1"/>
</dbReference>
<evidence type="ECO:0000313" key="1">
    <source>
        <dbReference type="EMBL" id="OTN76567.1"/>
    </source>
</evidence>
<sequence length="119" mass="13673">MKWIVKKADLEDYRQKFDGKLAGYAEEAKVIALPLPKYYILVLDEEKIHLIQLDLSFKEKAMQTIFLHDITHMQISGVLNKKISIQTPAATVKLLIKPMAIGIQEEQKRLLERLAQIAT</sequence>
<dbReference type="Proteomes" id="UP000195043">
    <property type="component" value="Unassembled WGS sequence"/>
</dbReference>
<keyword evidence="2" id="KW-1185">Reference proteome</keyword>
<dbReference type="OrthoDB" id="2184921at2"/>
<protein>
    <recommendedName>
        <fullName evidence="3">YokE-like PH domain-containing protein</fullName>
    </recommendedName>
</protein>
<name>A0A242A699_9ENTE</name>
<gene>
    <name evidence="1" type="ORF">A5886_001644</name>
</gene>
<reference evidence="1 2" key="1">
    <citation type="submission" date="2017-05" db="EMBL/GenBank/DDBJ databases">
        <title>The Genome Sequence of Enterococcus sp. 8G7_MSG3316.</title>
        <authorList>
            <consortium name="The Broad Institute Genomics Platform"/>
            <consortium name="The Broad Institute Genomic Center for Infectious Diseases"/>
            <person name="Earl A."/>
            <person name="Manson A."/>
            <person name="Schwartman J."/>
            <person name="Gilmore M."/>
            <person name="Abouelleil A."/>
            <person name="Cao P."/>
            <person name="Chapman S."/>
            <person name="Cusick C."/>
            <person name="Shea T."/>
            <person name="Young S."/>
            <person name="Neafsey D."/>
            <person name="Nusbaum C."/>
            <person name="Birren B."/>
        </authorList>
    </citation>
    <scope>NUCLEOTIDE SEQUENCE [LARGE SCALE GENOMIC DNA]</scope>
    <source>
        <strain evidence="1 2">8G7_MSG3316</strain>
    </source>
</reference>
<accession>A0A242A699</accession>